<reference evidence="3" key="1">
    <citation type="submission" date="2024-06" db="EMBL/GenBank/DDBJ databases">
        <title>Multi-omics analyses provide insights into the biosynthesis of the anticancer antibiotic pleurotin in Hohenbuehelia grisea.</title>
        <authorList>
            <person name="Weaver J.A."/>
            <person name="Alberti F."/>
        </authorList>
    </citation>
    <scope>NUCLEOTIDE SEQUENCE [LARGE SCALE GENOMIC DNA]</scope>
    <source>
        <strain evidence="3">T-177</strain>
    </source>
</reference>
<organism evidence="2 3">
    <name type="scientific">Hohenbuehelia grisea</name>
    <dbReference type="NCBI Taxonomy" id="104357"/>
    <lineage>
        <taxon>Eukaryota</taxon>
        <taxon>Fungi</taxon>
        <taxon>Dikarya</taxon>
        <taxon>Basidiomycota</taxon>
        <taxon>Agaricomycotina</taxon>
        <taxon>Agaricomycetes</taxon>
        <taxon>Agaricomycetidae</taxon>
        <taxon>Agaricales</taxon>
        <taxon>Pleurotineae</taxon>
        <taxon>Pleurotaceae</taxon>
        <taxon>Hohenbuehelia</taxon>
    </lineage>
</organism>
<keyword evidence="3" id="KW-1185">Reference proteome</keyword>
<evidence type="ECO:0000313" key="2">
    <source>
        <dbReference type="EMBL" id="KAL0956813.1"/>
    </source>
</evidence>
<dbReference type="Proteomes" id="UP001556367">
    <property type="component" value="Unassembled WGS sequence"/>
</dbReference>
<sequence>MLVEPAKLIGVGSQSPNALLNLVLTSHNHRHLFRSDRHILIQNTNSGSGVFNYNSGPGEVMSNTGSGTFNNVAGDINNYITIKRSPRRCLSPGNLETASDGGESSLEEPRKTQALPRRKRLKL</sequence>
<protein>
    <submittedName>
        <fullName evidence="2">Uncharacterized protein</fullName>
    </submittedName>
</protein>
<accession>A0ABR3JND1</accession>
<comment type="caution">
    <text evidence="2">The sequence shown here is derived from an EMBL/GenBank/DDBJ whole genome shotgun (WGS) entry which is preliminary data.</text>
</comment>
<evidence type="ECO:0000256" key="1">
    <source>
        <dbReference type="SAM" id="MobiDB-lite"/>
    </source>
</evidence>
<feature type="region of interest" description="Disordered" evidence="1">
    <location>
        <begin position="90"/>
        <end position="123"/>
    </location>
</feature>
<evidence type="ECO:0000313" key="3">
    <source>
        <dbReference type="Proteomes" id="UP001556367"/>
    </source>
</evidence>
<dbReference type="EMBL" id="JASNQZ010000006">
    <property type="protein sequence ID" value="KAL0956813.1"/>
    <property type="molecule type" value="Genomic_DNA"/>
</dbReference>
<name>A0ABR3JND1_9AGAR</name>
<proteinExistence type="predicted"/>
<gene>
    <name evidence="2" type="ORF">HGRIS_002924</name>
</gene>